<sequence length="189" mass="21238">MIGRVTTEVLATGKMTLYLVKHPFLEENTTPDDAYVELWSGADTEVSILESELVNPAICLTTASPNKNIAHILLAFRNLDLLAGEAKQTSTLSERQQLVKDFAPLPEMKNWIRNHYTDNAFNSTKCVTLIAETKDTEVIELLNQAIASTNLSWKKPIVDRTQPPRDVKAFATVDDISRAFTLNEKQHWP</sequence>
<reference evidence="1" key="1">
    <citation type="submission" date="2023-04" db="EMBL/GenBank/DDBJ databases">
        <title>Phytophthora lilii NBRC 32176.</title>
        <authorList>
            <person name="Ichikawa N."/>
            <person name="Sato H."/>
            <person name="Tonouchi N."/>
        </authorList>
    </citation>
    <scope>NUCLEOTIDE SEQUENCE</scope>
    <source>
        <strain evidence="1">NBRC 32176</strain>
    </source>
</reference>
<dbReference type="AlphaFoldDB" id="A0A9W6TTL4"/>
<evidence type="ECO:0000313" key="1">
    <source>
        <dbReference type="EMBL" id="GMF19405.1"/>
    </source>
</evidence>
<gene>
    <name evidence="1" type="ORF">Plil01_000740800</name>
</gene>
<name>A0A9W6TTL4_9STRA</name>
<accession>A0A9W6TTL4</accession>
<dbReference type="Proteomes" id="UP001165083">
    <property type="component" value="Unassembled WGS sequence"/>
</dbReference>
<evidence type="ECO:0000313" key="2">
    <source>
        <dbReference type="Proteomes" id="UP001165083"/>
    </source>
</evidence>
<protein>
    <submittedName>
        <fullName evidence="1">Unnamed protein product</fullName>
    </submittedName>
</protein>
<comment type="caution">
    <text evidence="1">The sequence shown here is derived from an EMBL/GenBank/DDBJ whole genome shotgun (WGS) entry which is preliminary data.</text>
</comment>
<keyword evidence="2" id="KW-1185">Reference proteome</keyword>
<proteinExistence type="predicted"/>
<dbReference type="EMBL" id="BSXW01000343">
    <property type="protein sequence ID" value="GMF19405.1"/>
    <property type="molecule type" value="Genomic_DNA"/>
</dbReference>
<organism evidence="1 2">
    <name type="scientific">Phytophthora lilii</name>
    <dbReference type="NCBI Taxonomy" id="2077276"/>
    <lineage>
        <taxon>Eukaryota</taxon>
        <taxon>Sar</taxon>
        <taxon>Stramenopiles</taxon>
        <taxon>Oomycota</taxon>
        <taxon>Peronosporomycetes</taxon>
        <taxon>Peronosporales</taxon>
        <taxon>Peronosporaceae</taxon>
        <taxon>Phytophthora</taxon>
    </lineage>
</organism>